<keyword evidence="3" id="KW-0812">Transmembrane</keyword>
<keyword evidence="3" id="KW-0472">Membrane</keyword>
<keyword evidence="1" id="KW-0175">Coiled coil</keyword>
<accession>A0A6S6ZQD2</accession>
<feature type="region of interest" description="Disordered" evidence="2">
    <location>
        <begin position="183"/>
        <end position="207"/>
    </location>
</feature>
<evidence type="ECO:0000256" key="3">
    <source>
        <dbReference type="SAM" id="Phobius"/>
    </source>
</evidence>
<protein>
    <recommendedName>
        <fullName evidence="6">Cobalamin adenosyltransferase</fullName>
    </recommendedName>
</protein>
<name>A0A6S6ZQD2_9BURK</name>
<dbReference type="RefSeq" id="WP_175168588.1">
    <property type="nucleotide sequence ID" value="NZ_CADIJQ010000001.1"/>
</dbReference>
<proteinExistence type="predicted"/>
<dbReference type="EMBL" id="CADIJQ010000001">
    <property type="protein sequence ID" value="CAB3657707.1"/>
    <property type="molecule type" value="Genomic_DNA"/>
</dbReference>
<keyword evidence="5" id="KW-1185">Reference proteome</keyword>
<evidence type="ECO:0000256" key="2">
    <source>
        <dbReference type="SAM" id="MobiDB-lite"/>
    </source>
</evidence>
<feature type="transmembrane region" description="Helical" evidence="3">
    <location>
        <begin position="422"/>
        <end position="443"/>
    </location>
</feature>
<evidence type="ECO:0000256" key="1">
    <source>
        <dbReference type="SAM" id="Coils"/>
    </source>
</evidence>
<reference evidence="4 5" key="1">
    <citation type="submission" date="2020-04" db="EMBL/GenBank/DDBJ databases">
        <authorList>
            <person name="De Canck E."/>
        </authorList>
    </citation>
    <scope>NUCLEOTIDE SEQUENCE [LARGE SCALE GENOMIC DNA]</scope>
    <source>
        <strain evidence="4 5">LMG 3441</strain>
    </source>
</reference>
<dbReference type="Proteomes" id="UP000494269">
    <property type="component" value="Unassembled WGS sequence"/>
</dbReference>
<feature type="transmembrane region" description="Helical" evidence="3">
    <location>
        <begin position="389"/>
        <end position="410"/>
    </location>
</feature>
<organism evidence="4 5">
    <name type="scientific">Achromobacter kerstersii</name>
    <dbReference type="NCBI Taxonomy" id="1353890"/>
    <lineage>
        <taxon>Bacteria</taxon>
        <taxon>Pseudomonadati</taxon>
        <taxon>Pseudomonadota</taxon>
        <taxon>Betaproteobacteria</taxon>
        <taxon>Burkholderiales</taxon>
        <taxon>Alcaligenaceae</taxon>
        <taxon>Achromobacter</taxon>
    </lineage>
</organism>
<evidence type="ECO:0000313" key="5">
    <source>
        <dbReference type="Proteomes" id="UP000494269"/>
    </source>
</evidence>
<gene>
    <name evidence="4" type="ORF">LMG3441_00388</name>
</gene>
<evidence type="ECO:0008006" key="6">
    <source>
        <dbReference type="Google" id="ProtNLM"/>
    </source>
</evidence>
<feature type="coiled-coil region" evidence="1">
    <location>
        <begin position="467"/>
        <end position="494"/>
    </location>
</feature>
<dbReference type="AlphaFoldDB" id="A0A6S6ZQD2"/>
<feature type="compositionally biased region" description="Basic and acidic residues" evidence="2">
    <location>
        <begin position="195"/>
        <end position="207"/>
    </location>
</feature>
<sequence>MHAIASQYPWAEELEKTVVRSLATSFGLDFLLFKDKHGGEVDTIHNARSGVWATQAEHDKYDQRGAYSDVKGAYHSDRRYIDKGKSDAALQQSGKLQDGYTSSRMSVQNGIRDLDHVIAAKTIHDDAGRVLADISGMSLANHSSNLVSTHRSINRSKQALPVEEFLTALPGKISQKKATLTADRKTLESMPRNTPEQRHRADQQKTKIEKTESQLQELESIDPAAMRKNDLAARKQYDGTINKKYYTSSKFWGSTLSASGNAGVRMGARQMLGLVAAEIWFELREALPALMQKMRVNFSLATFLQEAERTLQSIWTRVKARFKDFLTAFKDGAFAGILGSVTTTMFNIVATTGKSAIKIIREMWGQMTAALKLLVFNPDGLSTVDLTKAVVAALSAGVATAVGSLVYAQLVPIMSFPFGGELAAFIGALTTGIVTLGLHYVLLHSKMMERIWLLIERSSHALTLRQFETLNAQLDEYLEDIARIELNVDVDELEDFALDLSSAKTETARGAVLLREIKERGIALPYEMGNADSTRSWLASLAK</sequence>
<evidence type="ECO:0000313" key="4">
    <source>
        <dbReference type="EMBL" id="CAB3657707.1"/>
    </source>
</evidence>
<keyword evidence="3" id="KW-1133">Transmembrane helix</keyword>